<dbReference type="PANTHER" id="PTHR46579:SF2">
    <property type="entry name" value="C2H2-TYPE DOMAIN-CONTAINING PROTEIN"/>
    <property type="match status" value="1"/>
</dbReference>
<name>A0A1X7VJE2_AMPQE</name>
<dbReference type="AlphaFoldDB" id="A0A1X7VJE2"/>
<organism evidence="1">
    <name type="scientific">Amphimedon queenslandica</name>
    <name type="common">Sponge</name>
    <dbReference type="NCBI Taxonomy" id="400682"/>
    <lineage>
        <taxon>Eukaryota</taxon>
        <taxon>Metazoa</taxon>
        <taxon>Porifera</taxon>
        <taxon>Demospongiae</taxon>
        <taxon>Heteroscleromorpha</taxon>
        <taxon>Haplosclerida</taxon>
        <taxon>Niphatidae</taxon>
        <taxon>Amphimedon</taxon>
    </lineage>
</organism>
<dbReference type="STRING" id="400682.A0A1X7VJE2"/>
<protein>
    <submittedName>
        <fullName evidence="1">Uncharacterized protein</fullName>
    </submittedName>
</protein>
<dbReference type="EnsemblMetazoa" id="Aqu2.1.40152_001">
    <property type="protein sequence ID" value="Aqu2.1.40152_001"/>
    <property type="gene ID" value="Aqu2.1.40152"/>
</dbReference>
<accession>A0A1X7VJE2</accession>
<proteinExistence type="predicted"/>
<dbReference type="InParanoid" id="A0A1X7VJE2"/>
<evidence type="ECO:0000313" key="1">
    <source>
        <dbReference type="EnsemblMetazoa" id="Aqu2.1.40152_001"/>
    </source>
</evidence>
<dbReference type="PANTHER" id="PTHR46579">
    <property type="entry name" value="F5/8 TYPE C DOMAIN-CONTAINING PROTEIN-RELATED"/>
    <property type="match status" value="1"/>
</dbReference>
<sequence length="121" mass="13713">KLIAKDYGLKYSALIELLYFHPVKHTPIDPMHNLFFGTAKHCRLPLKIESGFSGFSADQWRNWTMSYCKRNIKVGKTYVSSYMSMLPSMLCALHIRKCLPADVAHNAAINAVRIIKLMPAG</sequence>
<reference evidence="1" key="1">
    <citation type="submission" date="2017-05" db="UniProtKB">
        <authorList>
            <consortium name="EnsemblMetazoa"/>
        </authorList>
    </citation>
    <scope>IDENTIFICATION</scope>
</reference>